<dbReference type="OrthoDB" id="72446at2"/>
<gene>
    <name evidence="2" type="ORF">BOO71_0000379</name>
</gene>
<proteinExistence type="predicted"/>
<evidence type="ECO:0000256" key="1">
    <source>
        <dbReference type="SAM" id="SignalP"/>
    </source>
</evidence>
<feature type="signal peptide" evidence="1">
    <location>
        <begin position="1"/>
        <end position="19"/>
    </location>
</feature>
<dbReference type="STRING" id="249408.BOO71_0000379"/>
<evidence type="ECO:0000313" key="2">
    <source>
        <dbReference type="EMBL" id="OLV20117.1"/>
    </source>
</evidence>
<organism evidence="2 3">
    <name type="scientific">Deinococcus marmoris</name>
    <dbReference type="NCBI Taxonomy" id="249408"/>
    <lineage>
        <taxon>Bacteria</taxon>
        <taxon>Thermotogati</taxon>
        <taxon>Deinococcota</taxon>
        <taxon>Deinococci</taxon>
        <taxon>Deinococcales</taxon>
        <taxon>Deinococcaceae</taxon>
        <taxon>Deinococcus</taxon>
    </lineage>
</organism>
<accession>A0A1U7P4L6</accession>
<dbReference type="AlphaFoldDB" id="A0A1U7P4L6"/>
<protein>
    <recommendedName>
        <fullName evidence="4">Ecp2 effector protein domain-containing protein</fullName>
    </recommendedName>
</protein>
<keyword evidence="1" id="KW-0732">Signal</keyword>
<evidence type="ECO:0008006" key="4">
    <source>
        <dbReference type="Google" id="ProtNLM"/>
    </source>
</evidence>
<keyword evidence="3" id="KW-1185">Reference proteome</keyword>
<evidence type="ECO:0000313" key="3">
    <source>
        <dbReference type="Proteomes" id="UP000186607"/>
    </source>
</evidence>
<sequence>MRTSVLLLALLAGATHSGALLNSIPPTPPLFAFAAASVPDCHLNVFPDYTLGFAYQAFLQPSSDCLFTVSLRVRKTSTISRKRNGAPYQPIIPDGSARYGGVYSWTLGKYGGTVPRRELWTSYSWKWQWLDGEVWRDGVEP</sequence>
<dbReference type="Proteomes" id="UP000186607">
    <property type="component" value="Unassembled WGS sequence"/>
</dbReference>
<dbReference type="EMBL" id="MSTI01000007">
    <property type="protein sequence ID" value="OLV20117.1"/>
    <property type="molecule type" value="Genomic_DNA"/>
</dbReference>
<reference evidence="2 3" key="1">
    <citation type="submission" date="2017-01" db="EMBL/GenBank/DDBJ databases">
        <title>Genome Analysis of Deinococcus marmoris KOPRI26562.</title>
        <authorList>
            <person name="Kim J.H."/>
            <person name="Oh H.-M."/>
        </authorList>
    </citation>
    <scope>NUCLEOTIDE SEQUENCE [LARGE SCALE GENOMIC DNA]</scope>
    <source>
        <strain evidence="2 3">KOPRI26562</strain>
    </source>
</reference>
<name>A0A1U7P4L6_9DEIO</name>
<feature type="chain" id="PRO_5010587775" description="Ecp2 effector protein domain-containing protein" evidence="1">
    <location>
        <begin position="20"/>
        <end position="141"/>
    </location>
</feature>
<dbReference type="RefSeq" id="WP_075830074.1">
    <property type="nucleotide sequence ID" value="NZ_MSTI01000007.1"/>
</dbReference>
<comment type="caution">
    <text evidence="2">The sequence shown here is derived from an EMBL/GenBank/DDBJ whole genome shotgun (WGS) entry which is preliminary data.</text>
</comment>